<evidence type="ECO:0000256" key="3">
    <source>
        <dbReference type="ARBA" id="ARBA00022630"/>
    </source>
</evidence>
<comment type="similarity">
    <text evidence="2 7">Belongs to the acyl-CoA dehydrogenase family.</text>
</comment>
<dbReference type="Pfam" id="PF00441">
    <property type="entry name" value="Acyl-CoA_dh_1"/>
    <property type="match status" value="1"/>
</dbReference>
<dbReference type="InterPro" id="IPR013786">
    <property type="entry name" value="AcylCoA_DH/ox_N"/>
</dbReference>
<dbReference type="PANTHER" id="PTHR43884">
    <property type="entry name" value="ACYL-COA DEHYDROGENASE"/>
    <property type="match status" value="1"/>
</dbReference>
<dbReference type="EMBL" id="CACVAQ010000155">
    <property type="protein sequence ID" value="CAA6809473.1"/>
    <property type="molecule type" value="Genomic_DNA"/>
</dbReference>
<dbReference type="InterPro" id="IPR009075">
    <property type="entry name" value="AcylCo_DH/oxidase_C"/>
</dbReference>
<evidence type="ECO:0000256" key="5">
    <source>
        <dbReference type="ARBA" id="ARBA00023002"/>
    </source>
</evidence>
<keyword evidence="3 7" id="KW-0285">Flavoprotein</keyword>
<reference evidence="12" key="1">
    <citation type="submission" date="2020-01" db="EMBL/GenBank/DDBJ databases">
        <authorList>
            <person name="Meier V. D."/>
            <person name="Meier V D."/>
        </authorList>
    </citation>
    <scope>NUCLEOTIDE SEQUENCE</scope>
    <source>
        <strain evidence="12">HLG_WM_MAG_10</strain>
    </source>
</reference>
<feature type="domain" description="Acyl-CoA dehydrogenase/oxidase C-terminal" evidence="8">
    <location>
        <begin position="256"/>
        <end position="420"/>
    </location>
</feature>
<feature type="domain" description="Acyl-CoA dehydrogenase-like C-terminal" evidence="11">
    <location>
        <begin position="469"/>
        <end position="573"/>
    </location>
</feature>
<keyword evidence="5 7" id="KW-0560">Oxidoreductase</keyword>
<dbReference type="InterPro" id="IPR006089">
    <property type="entry name" value="Acyl-CoA_DH_CS"/>
</dbReference>
<dbReference type="SUPFAM" id="SSF56645">
    <property type="entry name" value="Acyl-CoA dehydrogenase NM domain-like"/>
    <property type="match status" value="1"/>
</dbReference>
<proteinExistence type="inferred from homology"/>
<dbReference type="FunFam" id="1.10.540.10:FF:000001">
    <property type="entry name" value="Very long-chain-specific acyl-CoA dehydrogenase, mitochondrial"/>
    <property type="match status" value="1"/>
</dbReference>
<dbReference type="Pfam" id="PF21263">
    <property type="entry name" value="Acyl-CoA-dh_C"/>
    <property type="match status" value="1"/>
</dbReference>
<dbReference type="FunFam" id="2.40.110.10:FF:000001">
    <property type="entry name" value="Acyl-CoA dehydrogenase, mitochondrial"/>
    <property type="match status" value="1"/>
</dbReference>
<dbReference type="GO" id="GO:0050660">
    <property type="term" value="F:flavin adenine dinucleotide binding"/>
    <property type="evidence" value="ECO:0007669"/>
    <property type="project" value="InterPro"/>
</dbReference>
<evidence type="ECO:0000256" key="6">
    <source>
        <dbReference type="ARBA" id="ARBA00052546"/>
    </source>
</evidence>
<gene>
    <name evidence="12" type="ORF">HELGO_WM36231</name>
</gene>
<dbReference type="FunFam" id="1.20.140.10:FF:000019">
    <property type="entry name" value="Acyl-CoA dehydrogenase"/>
    <property type="match status" value="1"/>
</dbReference>
<name>A0A6S6T2V9_9BACT</name>
<evidence type="ECO:0000256" key="4">
    <source>
        <dbReference type="ARBA" id="ARBA00022827"/>
    </source>
</evidence>
<dbReference type="InterPro" id="IPR037069">
    <property type="entry name" value="AcylCoA_DH/ox_N_sf"/>
</dbReference>
<comment type="catalytic activity">
    <reaction evidence="6">
        <text>a 2,3-saturated acyl-CoA + A = a 2,3-dehydroacyl-CoA + AH2</text>
        <dbReference type="Rhea" id="RHEA:48608"/>
        <dbReference type="ChEBI" id="CHEBI:13193"/>
        <dbReference type="ChEBI" id="CHEBI:17499"/>
        <dbReference type="ChEBI" id="CHEBI:60015"/>
        <dbReference type="ChEBI" id="CHEBI:65111"/>
    </reaction>
</comment>
<dbReference type="InterPro" id="IPR046373">
    <property type="entry name" value="Acyl-CoA_Oxase/DH_mid-dom_sf"/>
</dbReference>
<protein>
    <submittedName>
        <fullName evidence="12">Butyryl-CoA dehydrogenase (EC)</fullName>
        <ecNumber evidence="12">1.3.99.2</ecNumber>
    </submittedName>
</protein>
<dbReference type="Gene3D" id="1.10.540.10">
    <property type="entry name" value="Acyl-CoA dehydrogenase/oxidase, N-terminal domain"/>
    <property type="match status" value="1"/>
</dbReference>
<evidence type="ECO:0000259" key="10">
    <source>
        <dbReference type="Pfam" id="PF02771"/>
    </source>
</evidence>
<evidence type="ECO:0000256" key="7">
    <source>
        <dbReference type="RuleBase" id="RU362125"/>
    </source>
</evidence>
<dbReference type="Gene3D" id="2.40.110.10">
    <property type="entry name" value="Butyryl-CoA Dehydrogenase, subunit A, domain 2"/>
    <property type="match status" value="1"/>
</dbReference>
<evidence type="ECO:0000256" key="1">
    <source>
        <dbReference type="ARBA" id="ARBA00001974"/>
    </source>
</evidence>
<evidence type="ECO:0000256" key="2">
    <source>
        <dbReference type="ARBA" id="ARBA00009347"/>
    </source>
</evidence>
<dbReference type="Pfam" id="PF02771">
    <property type="entry name" value="Acyl-CoA_dh_N"/>
    <property type="match status" value="1"/>
</dbReference>
<sequence length="601" mass="65792">MADVVDSKTTEVLKGSEFIIKDSLPQDTFTPEDTNEEQDMIRGMVKDFVNTEIEPNYKALEKQEEGLAKAKLLVAGELGLLGPHIPEEYGGMPMDTNTNTIIAEEIGYAGCFSVAVSAHTGIGMLPIFYYGSEEQKKQYLPGLCSGELVASYCLTEPSSGSDALAAKTKAMPTADGKHYLVSGQKMWITNSGFADVFIVFAQVDGDKFTGFLIDATAEGVSLGAEEDKLGIKGSSTRQVFFENVKVEKSAVLGEVGKGHLIAFNVLNVGRFKLGVMALGAAKRNARVGIKYANERHQFKQPIASFGAIQYKLAEQAIQIYAVESALYRTSMLLQQKAQALYDNGKGVSYAEAKLIAAEEYAVECAMLKVMGSEMLDYVVDETVQIHGGNGFSEEYEAARHYRDARINRIFEGTNEINRLLTLAMTLKRAMKGHIDLVGPAWAVQKELTSMPTGSKTEGAFGAEVDVVKNMKKILLIVAGGAAKAQMDGTLDLKMEQQITMNISDVMMDVFTCESLLLRVQKLALKGGDVTIPTHILEVFLFDALDRIAKNTKDALCSFAEGEPLRMMLMGVKRYAKYKTVNVRDARRAIAKPLIEANEYCY</sequence>
<dbReference type="PROSITE" id="PS00072">
    <property type="entry name" value="ACYL_COA_DH_1"/>
    <property type="match status" value="1"/>
</dbReference>
<evidence type="ECO:0000259" key="11">
    <source>
        <dbReference type="Pfam" id="PF21263"/>
    </source>
</evidence>
<dbReference type="EC" id="1.3.99.2" evidence="12"/>
<dbReference type="SUPFAM" id="SSF47203">
    <property type="entry name" value="Acyl-CoA dehydrogenase C-terminal domain-like"/>
    <property type="match status" value="1"/>
</dbReference>
<feature type="domain" description="Acyl-CoA dehydrogenase/oxidase N-terminal" evidence="10">
    <location>
        <begin position="35"/>
        <end position="147"/>
    </location>
</feature>
<dbReference type="InterPro" id="IPR036250">
    <property type="entry name" value="AcylCo_DH-like_C"/>
</dbReference>
<keyword evidence="4 7" id="KW-0274">FAD</keyword>
<organism evidence="12">
    <name type="scientific">uncultured Aureispira sp</name>
    <dbReference type="NCBI Taxonomy" id="1331704"/>
    <lineage>
        <taxon>Bacteria</taxon>
        <taxon>Pseudomonadati</taxon>
        <taxon>Bacteroidota</taxon>
        <taxon>Saprospiria</taxon>
        <taxon>Saprospirales</taxon>
        <taxon>Saprospiraceae</taxon>
        <taxon>Aureispira</taxon>
        <taxon>environmental samples</taxon>
    </lineage>
</organism>
<dbReference type="PANTHER" id="PTHR43884:SF12">
    <property type="entry name" value="ISOVALERYL-COA DEHYDROGENASE, MITOCHONDRIAL-RELATED"/>
    <property type="match status" value="1"/>
</dbReference>
<accession>A0A6S6T2V9</accession>
<dbReference type="InterPro" id="IPR049426">
    <property type="entry name" value="Acyl-CoA-dh-like_C"/>
</dbReference>
<dbReference type="Gene3D" id="1.20.140.10">
    <property type="entry name" value="Butyryl-CoA Dehydrogenase, subunit A, domain 3"/>
    <property type="match status" value="2"/>
</dbReference>
<dbReference type="InterPro" id="IPR006091">
    <property type="entry name" value="Acyl-CoA_Oxase/DH_mid-dom"/>
</dbReference>
<evidence type="ECO:0000313" key="12">
    <source>
        <dbReference type="EMBL" id="CAA6809473.1"/>
    </source>
</evidence>
<evidence type="ECO:0000259" key="8">
    <source>
        <dbReference type="Pfam" id="PF00441"/>
    </source>
</evidence>
<comment type="cofactor">
    <cofactor evidence="1 7">
        <name>FAD</name>
        <dbReference type="ChEBI" id="CHEBI:57692"/>
    </cofactor>
</comment>
<dbReference type="PROSITE" id="PS00073">
    <property type="entry name" value="ACYL_COA_DH_2"/>
    <property type="match status" value="1"/>
</dbReference>
<dbReference type="GO" id="GO:0003995">
    <property type="term" value="F:acyl-CoA dehydrogenase activity"/>
    <property type="evidence" value="ECO:0007669"/>
    <property type="project" value="InterPro"/>
</dbReference>
<evidence type="ECO:0000259" key="9">
    <source>
        <dbReference type="Pfam" id="PF02770"/>
    </source>
</evidence>
<dbReference type="Pfam" id="PF02770">
    <property type="entry name" value="Acyl-CoA_dh_M"/>
    <property type="match status" value="1"/>
</dbReference>
<dbReference type="AlphaFoldDB" id="A0A6S6T2V9"/>
<dbReference type="InterPro" id="IPR009100">
    <property type="entry name" value="AcylCoA_DH/oxidase_NM_dom_sf"/>
</dbReference>
<feature type="domain" description="Acyl-CoA oxidase/dehydrogenase middle" evidence="9">
    <location>
        <begin position="152"/>
        <end position="244"/>
    </location>
</feature>